<evidence type="ECO:0000313" key="3">
    <source>
        <dbReference type="EMBL" id="MBB5718341.1"/>
    </source>
</evidence>
<reference evidence="3 4" key="1">
    <citation type="submission" date="2020-08" db="EMBL/GenBank/DDBJ databases">
        <title>Genomic Encyclopedia of Type Strains, Phase IV (KMG-IV): sequencing the most valuable type-strain genomes for metagenomic binning, comparative biology and taxonomic classification.</title>
        <authorList>
            <person name="Goeker M."/>
        </authorList>
    </citation>
    <scope>NUCLEOTIDE SEQUENCE [LARGE SCALE GENOMIC DNA]</scope>
    <source>
        <strain evidence="3 4">DSM 27203</strain>
    </source>
</reference>
<keyword evidence="4" id="KW-1185">Reference proteome</keyword>
<feature type="signal peptide" evidence="1">
    <location>
        <begin position="1"/>
        <end position="18"/>
    </location>
</feature>
<proteinExistence type="predicted"/>
<dbReference type="Gene3D" id="2.160.20.120">
    <property type="match status" value="1"/>
</dbReference>
<organism evidence="3 4">
    <name type="scientific">Stakelama sediminis</name>
    <dbReference type="NCBI Taxonomy" id="463200"/>
    <lineage>
        <taxon>Bacteria</taxon>
        <taxon>Pseudomonadati</taxon>
        <taxon>Pseudomonadota</taxon>
        <taxon>Alphaproteobacteria</taxon>
        <taxon>Sphingomonadales</taxon>
        <taxon>Sphingomonadaceae</taxon>
        <taxon>Stakelama</taxon>
    </lineage>
</organism>
<feature type="chain" id="PRO_5032340123" description="Putative auto-transporter adhesin head GIN domain-containing protein" evidence="1">
    <location>
        <begin position="19"/>
        <end position="230"/>
    </location>
</feature>
<keyword evidence="1" id="KW-0732">Signal</keyword>
<comment type="caution">
    <text evidence="3">The sequence shown here is derived from an EMBL/GenBank/DDBJ whole genome shotgun (WGS) entry which is preliminary data.</text>
</comment>
<evidence type="ECO:0000313" key="4">
    <source>
        <dbReference type="Proteomes" id="UP000554342"/>
    </source>
</evidence>
<protein>
    <recommendedName>
        <fullName evidence="2">Putative auto-transporter adhesin head GIN domain-containing protein</fullName>
    </recommendedName>
</protein>
<accession>A0A840YX88</accession>
<gene>
    <name evidence="3" type="ORF">FHR23_001248</name>
</gene>
<dbReference type="InterPro" id="IPR021255">
    <property type="entry name" value="DUF2807"/>
</dbReference>
<evidence type="ECO:0000256" key="1">
    <source>
        <dbReference type="SAM" id="SignalP"/>
    </source>
</evidence>
<dbReference type="Pfam" id="PF10988">
    <property type="entry name" value="DUF2807"/>
    <property type="match status" value="1"/>
</dbReference>
<name>A0A840YX88_9SPHN</name>
<dbReference type="AlphaFoldDB" id="A0A840YX88"/>
<dbReference type="Proteomes" id="UP000554342">
    <property type="component" value="Unassembled WGS sequence"/>
</dbReference>
<sequence>MIRLFAALLLLMPLAAHADSRNIMLTDFSSIRVDGPFRVTVATGLSQGAEVSGDQRAIDRVDVRVQGTTLIISASPNAWGGWPGKQHTPATIAVKARSIREAAVRGGGVLTIDSTDAQHVNLTVTGSGSMTVGAVHADNLAVTLVGSGSVRLAGEALQARFANSGTGRIDADGLDVHDLKVVSEGPGESRFHADRSADVTALGLGNITVSGGAACTVRGPGPVQCDHTQP</sequence>
<evidence type="ECO:0000259" key="2">
    <source>
        <dbReference type="Pfam" id="PF10988"/>
    </source>
</evidence>
<feature type="domain" description="Putative auto-transporter adhesin head GIN" evidence="2">
    <location>
        <begin position="27"/>
        <end position="212"/>
    </location>
</feature>
<dbReference type="RefSeq" id="WP_184001988.1">
    <property type="nucleotide sequence ID" value="NZ_BAABIF010000004.1"/>
</dbReference>
<dbReference type="EMBL" id="JACIJI010000001">
    <property type="protein sequence ID" value="MBB5718341.1"/>
    <property type="molecule type" value="Genomic_DNA"/>
</dbReference>